<sequence length="84" mass="9722">MKTKREKDKEGDDKKVDDKEGGKMLMKTKKKLNLKNLKAKYRYVMLLSLVDMYEDGDNVISIGGRSKGSKVHNHLNQPKRDREA</sequence>
<evidence type="ECO:0000256" key="1">
    <source>
        <dbReference type="SAM" id="MobiDB-lite"/>
    </source>
</evidence>
<name>A0A8S9NQ00_BRACR</name>
<proteinExistence type="predicted"/>
<accession>A0A8S9NQ00</accession>
<dbReference type="AlphaFoldDB" id="A0A8S9NQ00"/>
<gene>
    <name evidence="2" type="ORF">F2Q69_00040672</name>
</gene>
<evidence type="ECO:0000313" key="3">
    <source>
        <dbReference type="Proteomes" id="UP000712600"/>
    </source>
</evidence>
<protein>
    <submittedName>
        <fullName evidence="2">Uncharacterized protein</fullName>
    </submittedName>
</protein>
<evidence type="ECO:0000313" key="2">
    <source>
        <dbReference type="EMBL" id="KAF3504027.1"/>
    </source>
</evidence>
<comment type="caution">
    <text evidence="2">The sequence shown here is derived from an EMBL/GenBank/DDBJ whole genome shotgun (WGS) entry which is preliminary data.</text>
</comment>
<feature type="region of interest" description="Disordered" evidence="1">
    <location>
        <begin position="61"/>
        <end position="84"/>
    </location>
</feature>
<organism evidence="2 3">
    <name type="scientific">Brassica cretica</name>
    <name type="common">Mustard</name>
    <dbReference type="NCBI Taxonomy" id="69181"/>
    <lineage>
        <taxon>Eukaryota</taxon>
        <taxon>Viridiplantae</taxon>
        <taxon>Streptophyta</taxon>
        <taxon>Embryophyta</taxon>
        <taxon>Tracheophyta</taxon>
        <taxon>Spermatophyta</taxon>
        <taxon>Magnoliopsida</taxon>
        <taxon>eudicotyledons</taxon>
        <taxon>Gunneridae</taxon>
        <taxon>Pentapetalae</taxon>
        <taxon>rosids</taxon>
        <taxon>malvids</taxon>
        <taxon>Brassicales</taxon>
        <taxon>Brassicaceae</taxon>
        <taxon>Brassiceae</taxon>
        <taxon>Brassica</taxon>
    </lineage>
</organism>
<reference evidence="2" key="1">
    <citation type="submission" date="2019-12" db="EMBL/GenBank/DDBJ databases">
        <title>Genome sequencing and annotation of Brassica cretica.</title>
        <authorList>
            <person name="Studholme D.J."/>
            <person name="Sarris P."/>
        </authorList>
    </citation>
    <scope>NUCLEOTIDE SEQUENCE</scope>
    <source>
        <strain evidence="2">PFS-109/04</strain>
        <tissue evidence="2">Leaf</tissue>
    </source>
</reference>
<dbReference type="Proteomes" id="UP000712600">
    <property type="component" value="Unassembled WGS sequence"/>
</dbReference>
<dbReference type="EMBL" id="QGKX02001621">
    <property type="protein sequence ID" value="KAF3504027.1"/>
    <property type="molecule type" value="Genomic_DNA"/>
</dbReference>
<feature type="region of interest" description="Disordered" evidence="1">
    <location>
        <begin position="1"/>
        <end position="22"/>
    </location>
</feature>